<feature type="signal peptide" evidence="3">
    <location>
        <begin position="1"/>
        <end position="19"/>
    </location>
</feature>
<feature type="chain" id="PRO_5002096320" evidence="3">
    <location>
        <begin position="20"/>
        <end position="399"/>
    </location>
</feature>
<feature type="coiled-coil region" evidence="1">
    <location>
        <begin position="291"/>
        <end position="321"/>
    </location>
</feature>
<comment type="caution">
    <text evidence="4">The sequence shown here is derived from an EMBL/GenBank/DDBJ whole genome shotgun (WGS) entry which is preliminary data.</text>
</comment>
<evidence type="ECO:0000256" key="2">
    <source>
        <dbReference type="SAM" id="MobiDB-lite"/>
    </source>
</evidence>
<dbReference type="HOGENOM" id="CLU_057560_0_0_1"/>
<proteinExistence type="predicted"/>
<evidence type="ECO:0000256" key="1">
    <source>
        <dbReference type="SAM" id="Coils"/>
    </source>
</evidence>
<feature type="region of interest" description="Disordered" evidence="2">
    <location>
        <begin position="33"/>
        <end position="52"/>
    </location>
</feature>
<accession>A0A0B2X312</accession>
<organism evidence="4 5">
    <name type="scientific">Metarhizium album (strain ARSEF 1941)</name>
    <dbReference type="NCBI Taxonomy" id="1081103"/>
    <lineage>
        <taxon>Eukaryota</taxon>
        <taxon>Fungi</taxon>
        <taxon>Dikarya</taxon>
        <taxon>Ascomycota</taxon>
        <taxon>Pezizomycotina</taxon>
        <taxon>Sordariomycetes</taxon>
        <taxon>Hypocreomycetidae</taxon>
        <taxon>Hypocreales</taxon>
        <taxon>Clavicipitaceae</taxon>
        <taxon>Metarhizium</taxon>
    </lineage>
</organism>
<dbReference type="GeneID" id="63737067"/>
<evidence type="ECO:0000256" key="3">
    <source>
        <dbReference type="SAM" id="SignalP"/>
    </source>
</evidence>
<evidence type="ECO:0000313" key="4">
    <source>
        <dbReference type="EMBL" id="KHN99759.1"/>
    </source>
</evidence>
<keyword evidence="1" id="KW-0175">Coiled coil</keyword>
<dbReference type="RefSeq" id="XP_040680825.1">
    <property type="nucleotide sequence ID" value="XM_040821411.1"/>
</dbReference>
<reference evidence="4 5" key="1">
    <citation type="journal article" date="2014" name="Proc. Natl. Acad. Sci. U.S.A.">
        <title>Trajectory and genomic determinants of fungal-pathogen speciation and host adaptation.</title>
        <authorList>
            <person name="Hu X."/>
            <person name="Xiao G."/>
            <person name="Zheng P."/>
            <person name="Shang Y."/>
            <person name="Su Y."/>
            <person name="Zhang X."/>
            <person name="Liu X."/>
            <person name="Zhan S."/>
            <person name="St Leger R.J."/>
            <person name="Wang C."/>
        </authorList>
    </citation>
    <scope>NUCLEOTIDE SEQUENCE [LARGE SCALE GENOMIC DNA]</scope>
    <source>
        <strain evidence="4 5">ARSEF 1941</strain>
    </source>
</reference>
<protein>
    <submittedName>
        <fullName evidence="4">Uncharacterized protein</fullName>
    </submittedName>
</protein>
<keyword evidence="5" id="KW-1185">Reference proteome</keyword>
<evidence type="ECO:0000313" key="5">
    <source>
        <dbReference type="Proteomes" id="UP000030816"/>
    </source>
</evidence>
<dbReference type="EMBL" id="AZHE01000004">
    <property type="protein sequence ID" value="KHN99759.1"/>
    <property type="molecule type" value="Genomic_DNA"/>
</dbReference>
<gene>
    <name evidence="4" type="ORF">MAM_02612</name>
</gene>
<sequence>MRPMLAVSLLTVATNGVRLWSLSDMVLPGRGEQPRAAVTRESGLGQSPRAEKRAESVIMNSKTVPEQDLKKAEEIAKTALRDADYLQRHSSLIKNLTEVLTSGIECYEKYRSEDGRAIEDPGRIKKCHALYADVVSLLQKARALVREPGFPSSSFLLAQNLPDLRDDRKSEQGPNTKQLQERLDDLNQGLAKAEVTEKQAGQLRPYWGKVKDLSVSVDATIRCYDELKKKLTTVGRESEEDASRDMGTCEEKYRQMGSRFSDAKKAAMESGIVDEEVYSRLGVPYLNGDPKSSMDGKTQEVREQLEEVQNERDHVLKLEKDDAEAVRRINGTLYDGVYSAVLDGLVDLAKKHSKLQLLIAGRHQKSDNEAVKAAKAETERLLRGFSSRIDELVDGAAAG</sequence>
<keyword evidence="3" id="KW-0732">Signal</keyword>
<dbReference type="AlphaFoldDB" id="A0A0B2X312"/>
<dbReference type="Proteomes" id="UP000030816">
    <property type="component" value="Unassembled WGS sequence"/>
</dbReference>
<name>A0A0B2X312_METAS</name>